<evidence type="ECO:0000256" key="5">
    <source>
        <dbReference type="ARBA" id="ARBA00022729"/>
    </source>
</evidence>
<dbReference type="SMART" id="SM00409">
    <property type="entry name" value="IG"/>
    <property type="match status" value="3"/>
</dbReference>
<evidence type="ECO:0000256" key="1">
    <source>
        <dbReference type="ARBA" id="ARBA00004236"/>
    </source>
</evidence>
<dbReference type="GO" id="GO:0005886">
    <property type="term" value="C:plasma membrane"/>
    <property type="evidence" value="ECO:0007669"/>
    <property type="project" value="UniProtKB-SubCell"/>
</dbReference>
<evidence type="ECO:0000256" key="3">
    <source>
        <dbReference type="ARBA" id="ARBA00022475"/>
    </source>
</evidence>
<accession>A0A836CVB7</accession>
<evidence type="ECO:0000256" key="9">
    <source>
        <dbReference type="SAM" id="MobiDB-lite"/>
    </source>
</evidence>
<evidence type="ECO:0000256" key="4">
    <source>
        <dbReference type="ARBA" id="ARBA00022525"/>
    </source>
</evidence>
<dbReference type="InterPro" id="IPR013783">
    <property type="entry name" value="Ig-like_fold"/>
</dbReference>
<name>A0A836CVB7_SHEEP</name>
<feature type="signal peptide" evidence="10">
    <location>
        <begin position="1"/>
        <end position="20"/>
    </location>
</feature>
<sequence>MAWTPLLLPLLTLCTGSVISYELTQPTSVSVALGQTAKVTCQGDNIGSSYANWYQQKPGQAPVTVIYQDSKRPSGIPDRFSGSNSGNTATLTISGARTEDEADYYCLSADSSYNPHSDTGRQGSSVISYELTQPTSVSVALGQMAKVTCSGDLLDENFAHWYQQKPGQAPVLVIYLNSERASGIPDRFSGSSSGSTATLTISGVQAEDEADYFCQSPGFFSADSAACGVRVLGTDGQHRLPGRRHRKLYGHWYRQKPGQAPVPVIYKDSERPSGIPDWFSGGSASRPSRQALHRGIRSGRWAGLCARPVLTQPPSASSSLGGSAKLTCALSSERSTAYTEWHQQSPGQAPRHLMRLTSDGKVTPGDGIPDRASGSSSSSGADGYLTISNLSLTTRLITSVVSAIMMVAKVGTTGTQTKGK</sequence>
<dbReference type="EMBL" id="JAEMGP010000017">
    <property type="protein sequence ID" value="KAG5198924.1"/>
    <property type="molecule type" value="Genomic_DNA"/>
</dbReference>
<dbReference type="InterPro" id="IPR036179">
    <property type="entry name" value="Ig-like_dom_sf"/>
</dbReference>
<gene>
    <name evidence="12" type="ORF">JEQ12_007520</name>
</gene>
<comment type="caution">
    <text evidence="12">The sequence shown here is derived from an EMBL/GenBank/DDBJ whole genome shotgun (WGS) entry which is preliminary data.</text>
</comment>
<keyword evidence="5 10" id="KW-0732">Signal</keyword>
<dbReference type="PROSITE" id="PS50835">
    <property type="entry name" value="IG_LIKE"/>
    <property type="match status" value="1"/>
</dbReference>
<dbReference type="SMART" id="SM00406">
    <property type="entry name" value="IGv"/>
    <property type="match status" value="3"/>
</dbReference>
<dbReference type="Proteomes" id="UP000664991">
    <property type="component" value="Chromosome 17"/>
</dbReference>
<feature type="chain" id="PRO_5033003869" description="Ig-like domain-containing protein" evidence="10">
    <location>
        <begin position="21"/>
        <end position="420"/>
    </location>
</feature>
<evidence type="ECO:0000313" key="13">
    <source>
        <dbReference type="Proteomes" id="UP000664991"/>
    </source>
</evidence>
<dbReference type="Gene3D" id="2.60.40.10">
    <property type="entry name" value="Immunoglobulins"/>
    <property type="match status" value="4"/>
</dbReference>
<dbReference type="AlphaFoldDB" id="A0A836CVB7"/>
<organism evidence="12 13">
    <name type="scientific">Ovis aries</name>
    <name type="common">Sheep</name>
    <dbReference type="NCBI Taxonomy" id="9940"/>
    <lineage>
        <taxon>Eukaryota</taxon>
        <taxon>Metazoa</taxon>
        <taxon>Chordata</taxon>
        <taxon>Craniata</taxon>
        <taxon>Vertebrata</taxon>
        <taxon>Euteleostomi</taxon>
        <taxon>Mammalia</taxon>
        <taxon>Eutheria</taxon>
        <taxon>Laurasiatheria</taxon>
        <taxon>Artiodactyla</taxon>
        <taxon>Ruminantia</taxon>
        <taxon>Pecora</taxon>
        <taxon>Bovidae</taxon>
        <taxon>Caprinae</taxon>
        <taxon>Ovis</taxon>
    </lineage>
</organism>
<evidence type="ECO:0000256" key="8">
    <source>
        <dbReference type="ARBA" id="ARBA00023319"/>
    </source>
</evidence>
<comment type="subcellular location">
    <subcellularLocation>
        <location evidence="1">Cell membrane</location>
    </subcellularLocation>
    <subcellularLocation>
        <location evidence="2">Secreted</location>
    </subcellularLocation>
</comment>
<dbReference type="PANTHER" id="PTHR23267">
    <property type="entry name" value="IMMUNOGLOBULIN LIGHT CHAIN"/>
    <property type="match status" value="1"/>
</dbReference>
<dbReference type="GO" id="GO:0002376">
    <property type="term" value="P:immune system process"/>
    <property type="evidence" value="ECO:0007669"/>
    <property type="project" value="UniProtKB-KW"/>
</dbReference>
<dbReference type="Pfam" id="PF07686">
    <property type="entry name" value="V-set"/>
    <property type="match status" value="3"/>
</dbReference>
<evidence type="ECO:0000256" key="2">
    <source>
        <dbReference type="ARBA" id="ARBA00004613"/>
    </source>
</evidence>
<evidence type="ECO:0000313" key="12">
    <source>
        <dbReference type="EMBL" id="KAG5198924.1"/>
    </source>
</evidence>
<dbReference type="InterPro" id="IPR003599">
    <property type="entry name" value="Ig_sub"/>
</dbReference>
<dbReference type="SUPFAM" id="SSF48726">
    <property type="entry name" value="Immunoglobulin"/>
    <property type="match status" value="4"/>
</dbReference>
<dbReference type="InterPro" id="IPR050150">
    <property type="entry name" value="IgV_Light_Chain"/>
</dbReference>
<keyword evidence="6" id="KW-0391">Immunity</keyword>
<feature type="region of interest" description="Disordered" evidence="9">
    <location>
        <begin position="357"/>
        <end position="380"/>
    </location>
</feature>
<dbReference type="FunFam" id="2.60.40.10:FF:000620">
    <property type="entry name" value="Immunoglobulin lambda locus"/>
    <property type="match status" value="2"/>
</dbReference>
<evidence type="ECO:0000256" key="7">
    <source>
        <dbReference type="ARBA" id="ARBA00023136"/>
    </source>
</evidence>
<keyword evidence="8" id="KW-0393">Immunoglobulin domain</keyword>
<dbReference type="GO" id="GO:0005576">
    <property type="term" value="C:extracellular region"/>
    <property type="evidence" value="ECO:0007669"/>
    <property type="project" value="UniProtKB-SubCell"/>
</dbReference>
<protein>
    <recommendedName>
        <fullName evidence="11">Ig-like domain-containing protein</fullName>
    </recommendedName>
</protein>
<evidence type="ECO:0000259" key="11">
    <source>
        <dbReference type="PROSITE" id="PS50835"/>
    </source>
</evidence>
<reference evidence="12 13" key="1">
    <citation type="submission" date="2020-12" db="EMBL/GenBank/DDBJ databases">
        <title>De novo assembly of Tibetan sheep genome.</title>
        <authorList>
            <person name="Li X."/>
        </authorList>
    </citation>
    <scope>NUCLEOTIDE SEQUENCE [LARGE SCALE GENOMIC DNA]</scope>
    <source>
        <tissue evidence="12">Heart</tissue>
    </source>
</reference>
<feature type="domain" description="Ig-like" evidence="11">
    <location>
        <begin position="9"/>
        <end position="128"/>
    </location>
</feature>
<dbReference type="InterPro" id="IPR013106">
    <property type="entry name" value="Ig_V-set"/>
</dbReference>
<keyword evidence="3" id="KW-1003">Cell membrane</keyword>
<evidence type="ECO:0000256" key="10">
    <source>
        <dbReference type="SAM" id="SignalP"/>
    </source>
</evidence>
<keyword evidence="7" id="KW-0472">Membrane</keyword>
<evidence type="ECO:0000256" key="6">
    <source>
        <dbReference type="ARBA" id="ARBA00022859"/>
    </source>
</evidence>
<keyword evidence="4" id="KW-0964">Secreted</keyword>
<proteinExistence type="predicted"/>
<dbReference type="InterPro" id="IPR007110">
    <property type="entry name" value="Ig-like_dom"/>
</dbReference>